<keyword evidence="2" id="KW-1185">Reference proteome</keyword>
<gene>
    <name evidence="1" type="ORF">FF100_15840</name>
</gene>
<reference evidence="1 2" key="1">
    <citation type="submission" date="2019-06" db="EMBL/GenBank/DDBJ databases">
        <title>Genome of Methylobacterium sp. 17Sr1-39.</title>
        <authorList>
            <person name="Seo T."/>
        </authorList>
    </citation>
    <scope>NUCLEOTIDE SEQUENCE [LARGE SCALE GENOMIC DNA]</scope>
    <source>
        <strain evidence="1 2">17Sr1-39</strain>
    </source>
</reference>
<dbReference type="RefSeq" id="WP_139036662.1">
    <property type="nucleotide sequence ID" value="NZ_VDDA01000006.1"/>
</dbReference>
<name>A0A5C4LJ89_9HYPH</name>
<dbReference type="Proteomes" id="UP000305267">
    <property type="component" value="Unassembled WGS sequence"/>
</dbReference>
<dbReference type="Pfam" id="PF10049">
    <property type="entry name" value="DUF2283"/>
    <property type="match status" value="1"/>
</dbReference>
<evidence type="ECO:0000313" key="2">
    <source>
        <dbReference type="Proteomes" id="UP000305267"/>
    </source>
</evidence>
<accession>A0A5C4LJ89</accession>
<dbReference type="AlphaFoldDB" id="A0A5C4LJ89"/>
<dbReference type="EMBL" id="VDDA01000006">
    <property type="protein sequence ID" value="TNC12304.1"/>
    <property type="molecule type" value="Genomic_DNA"/>
</dbReference>
<dbReference type="InterPro" id="IPR019270">
    <property type="entry name" value="DUF2283"/>
</dbReference>
<protein>
    <submittedName>
        <fullName evidence="1">DUF2283 domain-containing protein</fullName>
    </submittedName>
</protein>
<sequence>MSPKTATAARAATARYDTATDMLSVRVTAAAVAASREVRPGIVVTDDEAGTVAGIEIRGASDRRLAADQDLRRLAEAA</sequence>
<organism evidence="1 2">
    <name type="scientific">Methylobacterium terricola</name>
    <dbReference type="NCBI Taxonomy" id="2583531"/>
    <lineage>
        <taxon>Bacteria</taxon>
        <taxon>Pseudomonadati</taxon>
        <taxon>Pseudomonadota</taxon>
        <taxon>Alphaproteobacteria</taxon>
        <taxon>Hyphomicrobiales</taxon>
        <taxon>Methylobacteriaceae</taxon>
        <taxon>Methylobacterium</taxon>
    </lineage>
</organism>
<comment type="caution">
    <text evidence="1">The sequence shown here is derived from an EMBL/GenBank/DDBJ whole genome shotgun (WGS) entry which is preliminary data.</text>
</comment>
<evidence type="ECO:0000313" key="1">
    <source>
        <dbReference type="EMBL" id="TNC12304.1"/>
    </source>
</evidence>
<proteinExistence type="predicted"/>